<sequence length="760" mass="85736">MTHQVTGAQHVTCSAAKDLRDRYGDRKSRTSPRSIQIKRIPHRLSLGVTMADRKAELERKKAKLEELRKEKQRRQQERERQEVENSHRVLREGDQNVTMDELLKREGLKPVSDVLSTYVPSTQEPSNQSTPDSSLVQSPLMTRKIRKKPQLTKVSVQTTDIPPKEIVTYAKQTQTVASPERGGYYHDLWRARKAHQVDYYDEYNLNPALEWDDEFPVLTYDRTEEDDSSLPNLDGSYASRNSVLPPGILPHGMPQVKDVKPAMTSVEEAAFKQESQHQMKPPRELSEEEKQMILMTEEFQRFFGQSSRIVERALSEQVDIFMDYTGASETDNNIDDRSGYKIHLNRCFYDERWSRNRCVTCMDWSPQFPELLVASYHNNEDSPHDPDGVCLVWNTRFKKSTPEYIFHCQSPVLSCCFARFHPNLILGGTYSGKIVLWDNRSPKRTPVQRSPLSAMAHTHPVYCLSVVGTQNSHSLISISTDGKMCSWSLDMLAQPQETLDLQQRQSRAVAATCMAFPQPQSDINNFIVGSEEGIIYSAGRHGPRAGIIDTYEGHQGPIRGMDCHNSQGPIDFSHLFLTSSVDWTVKLWSLKENKPLYSFEDNGDYVYDVAWSPIHPAVFATVDGMGRLDVWNLNQDTEVPVTSINVDGNPALNRVKWTQSGLNLTVGDDNGRIWVYEVGEQLAVPRADEWTRLVHTLQELHQNQLDEDMEKMNFGVGSSLSSGPASASLGIGSSISQLAGTTSPPSSLGSLSSSSSAPLR</sequence>
<dbReference type="InterPro" id="IPR015943">
    <property type="entry name" value="WD40/YVTN_repeat-like_dom_sf"/>
</dbReference>
<dbReference type="InterPro" id="IPR050687">
    <property type="entry name" value="Dynein_IC"/>
</dbReference>
<dbReference type="SUPFAM" id="SSF50978">
    <property type="entry name" value="WD40 repeat-like"/>
    <property type="match status" value="1"/>
</dbReference>
<evidence type="ECO:0000313" key="10">
    <source>
        <dbReference type="Proteomes" id="UP000820818"/>
    </source>
</evidence>
<evidence type="ECO:0008006" key="11">
    <source>
        <dbReference type="Google" id="ProtNLM"/>
    </source>
</evidence>
<evidence type="ECO:0000256" key="3">
    <source>
        <dbReference type="ARBA" id="ARBA00022490"/>
    </source>
</evidence>
<dbReference type="Gene3D" id="2.130.10.10">
    <property type="entry name" value="YVTN repeat-like/Quinoprotein amine dehydrogenase"/>
    <property type="match status" value="2"/>
</dbReference>
<accession>A0AAD5L6C6</accession>
<dbReference type="InterPro" id="IPR036322">
    <property type="entry name" value="WD40_repeat_dom_sf"/>
</dbReference>
<evidence type="ECO:0000256" key="2">
    <source>
        <dbReference type="ARBA" id="ARBA00011059"/>
    </source>
</evidence>
<gene>
    <name evidence="9" type="ORF">GHT06_016679</name>
</gene>
<feature type="compositionally biased region" description="Polar residues" evidence="8">
    <location>
        <begin position="118"/>
        <end position="140"/>
    </location>
</feature>
<dbReference type="InterPro" id="IPR025956">
    <property type="entry name" value="DYNC1I1/DYNC1I2"/>
</dbReference>
<keyword evidence="3" id="KW-0963">Cytoplasm</keyword>
<feature type="compositionally biased region" description="Polar residues" evidence="8">
    <location>
        <begin position="1"/>
        <end position="12"/>
    </location>
</feature>
<proteinExistence type="inferred from homology"/>
<evidence type="ECO:0000256" key="7">
    <source>
        <dbReference type="PROSITE-ProRule" id="PRU00221"/>
    </source>
</evidence>
<feature type="repeat" description="WD" evidence="7">
    <location>
        <begin position="551"/>
        <end position="598"/>
    </location>
</feature>
<comment type="similarity">
    <text evidence="2">Belongs to the dynein intermediate chain family.</text>
</comment>
<evidence type="ECO:0000256" key="1">
    <source>
        <dbReference type="ARBA" id="ARBA00004245"/>
    </source>
</evidence>
<dbReference type="GO" id="GO:0045503">
    <property type="term" value="F:dynein light chain binding"/>
    <property type="evidence" value="ECO:0007669"/>
    <property type="project" value="TreeGrafter"/>
</dbReference>
<evidence type="ECO:0000256" key="8">
    <source>
        <dbReference type="SAM" id="MobiDB-lite"/>
    </source>
</evidence>
<dbReference type="GO" id="GO:0045504">
    <property type="term" value="F:dynein heavy chain binding"/>
    <property type="evidence" value="ECO:0007669"/>
    <property type="project" value="TreeGrafter"/>
</dbReference>
<name>A0AAD5L6C6_9CRUS</name>
<evidence type="ECO:0000256" key="6">
    <source>
        <dbReference type="ARBA" id="ARBA00023212"/>
    </source>
</evidence>
<comment type="subcellular location">
    <subcellularLocation>
        <location evidence="1">Cytoplasm</location>
        <location evidence="1">Cytoskeleton</location>
    </subcellularLocation>
</comment>
<keyword evidence="5" id="KW-0677">Repeat</keyword>
<feature type="region of interest" description="Disordered" evidence="8">
    <location>
        <begin position="1"/>
        <end position="34"/>
    </location>
</feature>
<feature type="compositionally biased region" description="Basic and acidic residues" evidence="8">
    <location>
        <begin position="67"/>
        <end position="94"/>
    </location>
</feature>
<feature type="region of interest" description="Disordered" evidence="8">
    <location>
        <begin position="118"/>
        <end position="156"/>
    </location>
</feature>
<organism evidence="9 10">
    <name type="scientific">Daphnia sinensis</name>
    <dbReference type="NCBI Taxonomy" id="1820382"/>
    <lineage>
        <taxon>Eukaryota</taxon>
        <taxon>Metazoa</taxon>
        <taxon>Ecdysozoa</taxon>
        <taxon>Arthropoda</taxon>
        <taxon>Crustacea</taxon>
        <taxon>Branchiopoda</taxon>
        <taxon>Diplostraca</taxon>
        <taxon>Cladocera</taxon>
        <taxon>Anomopoda</taxon>
        <taxon>Daphniidae</taxon>
        <taxon>Daphnia</taxon>
        <taxon>Daphnia similis group</taxon>
    </lineage>
</organism>
<dbReference type="GO" id="GO:0010970">
    <property type="term" value="P:transport along microtubule"/>
    <property type="evidence" value="ECO:0007669"/>
    <property type="project" value="TreeGrafter"/>
</dbReference>
<dbReference type="PANTHER" id="PTHR12442:SF22">
    <property type="entry name" value="CYTOPLASMIC DYNEIN 1 INTERMEDIATE CHAIN-RELATED"/>
    <property type="match status" value="1"/>
</dbReference>
<feature type="compositionally biased region" description="Basic and acidic residues" evidence="8">
    <location>
        <begin position="17"/>
        <end position="28"/>
    </location>
</feature>
<evidence type="ECO:0000313" key="9">
    <source>
        <dbReference type="EMBL" id="KAI9556886.1"/>
    </source>
</evidence>
<keyword evidence="10" id="KW-1185">Reference proteome</keyword>
<dbReference type="AlphaFoldDB" id="A0AAD5L6C6"/>
<feature type="region of interest" description="Disordered" evidence="8">
    <location>
        <begin position="735"/>
        <end position="760"/>
    </location>
</feature>
<dbReference type="Pfam" id="PF00400">
    <property type="entry name" value="WD40"/>
    <property type="match status" value="1"/>
</dbReference>
<dbReference type="InterPro" id="IPR001680">
    <property type="entry name" value="WD40_rpt"/>
</dbReference>
<dbReference type="Pfam" id="PF11540">
    <property type="entry name" value="Dynein_IC2"/>
    <property type="match status" value="1"/>
</dbReference>
<dbReference type="Proteomes" id="UP000820818">
    <property type="component" value="Linkage Group LG6"/>
</dbReference>
<dbReference type="GO" id="GO:0005868">
    <property type="term" value="C:cytoplasmic dynein complex"/>
    <property type="evidence" value="ECO:0007669"/>
    <property type="project" value="InterPro"/>
</dbReference>
<protein>
    <recommendedName>
        <fullName evidence="11">EOG090X03UT</fullName>
    </recommendedName>
</protein>
<keyword evidence="4 7" id="KW-0853">WD repeat</keyword>
<dbReference type="FunFam" id="2.130.10.10:FF:001347">
    <property type="entry name" value="Cytoplasmic dynein 1 intermediate chain"/>
    <property type="match status" value="1"/>
</dbReference>
<evidence type="ECO:0000256" key="4">
    <source>
        <dbReference type="ARBA" id="ARBA00022574"/>
    </source>
</evidence>
<dbReference type="FunFam" id="2.130.10.10:FF:000026">
    <property type="entry name" value="cytoplasmic dynein 1 intermediate chain 2 isoform X2"/>
    <property type="match status" value="1"/>
</dbReference>
<feature type="region of interest" description="Disordered" evidence="8">
    <location>
        <begin position="67"/>
        <end position="105"/>
    </location>
</feature>
<keyword evidence="6" id="KW-0206">Cytoskeleton</keyword>
<dbReference type="PROSITE" id="PS50082">
    <property type="entry name" value="WD_REPEATS_2"/>
    <property type="match status" value="1"/>
</dbReference>
<evidence type="ECO:0000256" key="5">
    <source>
        <dbReference type="ARBA" id="ARBA00022737"/>
    </source>
</evidence>
<dbReference type="EMBL" id="WJBH02000006">
    <property type="protein sequence ID" value="KAI9556886.1"/>
    <property type="molecule type" value="Genomic_DNA"/>
</dbReference>
<dbReference type="PANTHER" id="PTHR12442">
    <property type="entry name" value="DYNEIN INTERMEDIATE CHAIN"/>
    <property type="match status" value="1"/>
</dbReference>
<dbReference type="SMART" id="SM00320">
    <property type="entry name" value="WD40"/>
    <property type="match status" value="6"/>
</dbReference>
<reference evidence="9 10" key="1">
    <citation type="submission" date="2022-05" db="EMBL/GenBank/DDBJ databases">
        <title>A multi-omics perspective on studying reproductive biology in Daphnia sinensis.</title>
        <authorList>
            <person name="Jia J."/>
        </authorList>
    </citation>
    <scope>NUCLEOTIDE SEQUENCE [LARGE SCALE GENOMIC DNA]</scope>
    <source>
        <strain evidence="9 10">WSL</strain>
    </source>
</reference>
<comment type="caution">
    <text evidence="9">The sequence shown here is derived from an EMBL/GenBank/DDBJ whole genome shotgun (WGS) entry which is preliminary data.</text>
</comment>